<accession>A0A151AYT1</accession>
<dbReference type="Pfam" id="PF01850">
    <property type="entry name" value="PIN"/>
    <property type="match status" value="1"/>
</dbReference>
<dbReference type="InterPro" id="IPR002716">
    <property type="entry name" value="PIN_dom"/>
</dbReference>
<keyword evidence="1" id="KW-0472">Membrane</keyword>
<reference evidence="3 4" key="1">
    <citation type="submission" date="2016-02" db="EMBL/GenBank/DDBJ databases">
        <title>Genome sequence of Moorella mulderi DSM 14980.</title>
        <authorList>
            <person name="Poehlein A."/>
            <person name="Daniel R."/>
        </authorList>
    </citation>
    <scope>NUCLEOTIDE SEQUENCE [LARGE SCALE GENOMIC DNA]</scope>
    <source>
        <strain evidence="3 4">DSM 14980</strain>
    </source>
</reference>
<keyword evidence="1" id="KW-1133">Transmembrane helix</keyword>
<name>A0A151AYT1_9FIRM</name>
<keyword evidence="1" id="KW-0812">Transmembrane</keyword>
<protein>
    <submittedName>
        <fullName evidence="3">PIN domain protein</fullName>
    </submittedName>
</protein>
<dbReference type="SUPFAM" id="SSF88723">
    <property type="entry name" value="PIN domain-like"/>
    <property type="match status" value="1"/>
</dbReference>
<proteinExistence type="predicted"/>
<sequence length="69" mass="7869">MDVDSKVALKAAELRALSKKDYNRKLKLPDAIVAATALLLSAVLVTRNVEDFKHLRRHGLHLYNPFEQR</sequence>
<organism evidence="3 4">
    <name type="scientific">Moorella mulderi DSM 14980</name>
    <dbReference type="NCBI Taxonomy" id="1122241"/>
    <lineage>
        <taxon>Bacteria</taxon>
        <taxon>Bacillati</taxon>
        <taxon>Bacillota</taxon>
        <taxon>Clostridia</taxon>
        <taxon>Neomoorellales</taxon>
        <taxon>Neomoorellaceae</taxon>
        <taxon>Neomoorella</taxon>
    </lineage>
</organism>
<dbReference type="AlphaFoldDB" id="A0A151AYT1"/>
<evidence type="ECO:0000313" key="3">
    <source>
        <dbReference type="EMBL" id="KYH32796.1"/>
    </source>
</evidence>
<dbReference type="Gene3D" id="3.40.50.1010">
    <property type="entry name" value="5'-nuclease"/>
    <property type="match status" value="1"/>
</dbReference>
<gene>
    <name evidence="3" type="ORF">MOMUL_13980</name>
</gene>
<evidence type="ECO:0000259" key="2">
    <source>
        <dbReference type="Pfam" id="PF01850"/>
    </source>
</evidence>
<comment type="caution">
    <text evidence="3">The sequence shown here is derived from an EMBL/GenBank/DDBJ whole genome shotgun (WGS) entry which is preliminary data.</text>
</comment>
<dbReference type="Proteomes" id="UP000075670">
    <property type="component" value="Unassembled WGS sequence"/>
</dbReference>
<keyword evidence="4" id="KW-1185">Reference proteome</keyword>
<feature type="transmembrane region" description="Helical" evidence="1">
    <location>
        <begin position="31"/>
        <end position="49"/>
    </location>
</feature>
<feature type="domain" description="PIN" evidence="2">
    <location>
        <begin position="2"/>
        <end position="55"/>
    </location>
</feature>
<evidence type="ECO:0000256" key="1">
    <source>
        <dbReference type="SAM" id="Phobius"/>
    </source>
</evidence>
<dbReference type="EMBL" id="LTBC01000003">
    <property type="protein sequence ID" value="KYH32796.1"/>
    <property type="molecule type" value="Genomic_DNA"/>
</dbReference>
<dbReference type="InterPro" id="IPR029060">
    <property type="entry name" value="PIN-like_dom_sf"/>
</dbReference>
<evidence type="ECO:0000313" key="4">
    <source>
        <dbReference type="Proteomes" id="UP000075670"/>
    </source>
</evidence>
<dbReference type="PATRIC" id="fig|1122241.3.peg.1471"/>